<proteinExistence type="predicted"/>
<dbReference type="Proteomes" id="UP000887565">
    <property type="component" value="Unplaced"/>
</dbReference>
<evidence type="ECO:0000313" key="1">
    <source>
        <dbReference type="Proteomes" id="UP000887565"/>
    </source>
</evidence>
<reference evidence="2" key="1">
    <citation type="submission" date="2022-11" db="UniProtKB">
        <authorList>
            <consortium name="WormBaseParasite"/>
        </authorList>
    </citation>
    <scope>IDENTIFICATION</scope>
</reference>
<sequence>MVDVHWPWNELVREVLPQKSPMYEFKPQICGEKILWFESGSRRGVLINVNLEEVSGFAINWEMKYADTPAGERENVCFGIKDCLNYYRSKALPLRDRSIDHMKMNGV</sequence>
<dbReference type="WBParaSite" id="nRc.2.0.1.t05573-RA">
    <property type="protein sequence ID" value="nRc.2.0.1.t05573-RA"/>
    <property type="gene ID" value="nRc.2.0.1.g05573"/>
</dbReference>
<organism evidence="1 2">
    <name type="scientific">Romanomermis culicivorax</name>
    <name type="common">Nematode worm</name>
    <dbReference type="NCBI Taxonomy" id="13658"/>
    <lineage>
        <taxon>Eukaryota</taxon>
        <taxon>Metazoa</taxon>
        <taxon>Ecdysozoa</taxon>
        <taxon>Nematoda</taxon>
        <taxon>Enoplea</taxon>
        <taxon>Dorylaimia</taxon>
        <taxon>Mermithida</taxon>
        <taxon>Mermithoidea</taxon>
        <taxon>Mermithidae</taxon>
        <taxon>Romanomermis</taxon>
    </lineage>
</organism>
<name>A0A915HVX6_ROMCU</name>
<evidence type="ECO:0000313" key="2">
    <source>
        <dbReference type="WBParaSite" id="nRc.2.0.1.t05573-RA"/>
    </source>
</evidence>
<accession>A0A915HVX6</accession>
<keyword evidence="1" id="KW-1185">Reference proteome</keyword>
<protein>
    <submittedName>
        <fullName evidence="2">Uncharacterized protein</fullName>
    </submittedName>
</protein>
<dbReference type="AlphaFoldDB" id="A0A915HVX6"/>